<dbReference type="AlphaFoldDB" id="A0A381ZWZ6"/>
<evidence type="ECO:0000313" key="1">
    <source>
        <dbReference type="EMBL" id="SVA93357.1"/>
    </source>
</evidence>
<organism evidence="1">
    <name type="scientific">marine metagenome</name>
    <dbReference type="NCBI Taxonomy" id="408172"/>
    <lineage>
        <taxon>unclassified sequences</taxon>
        <taxon>metagenomes</taxon>
        <taxon>ecological metagenomes</taxon>
    </lineage>
</organism>
<protein>
    <submittedName>
        <fullName evidence="1">Uncharacterized protein</fullName>
    </submittedName>
</protein>
<dbReference type="EMBL" id="UINC01022863">
    <property type="protein sequence ID" value="SVA93357.1"/>
    <property type="molecule type" value="Genomic_DNA"/>
</dbReference>
<name>A0A381ZWZ6_9ZZZZ</name>
<accession>A0A381ZWZ6</accession>
<proteinExistence type="predicted"/>
<sequence length="242" mass="29494">MAKGKFLDKEENQYERELHNWWESLKKRNSKETKPRQKESLAAEVAVGMEPKLSEENRKQIQRDFETYDAHTKEVLSEKWPRIETDQARIYKTEWEDWEFCQNQILLYSAQSKQFNPEIRKWYLWRTSFLKNLIRYRYIDFGNKFVLNIENLNEFEQLVLKIMNATEKTKPKGIWEILADELKNRKYDSENILSHWEPDFGNLSARTLFWQTPRNDPRPVSYSTFQRKILLNLRKVKKTFTR</sequence>
<gene>
    <name evidence="1" type="ORF">METZ01_LOCUS146211</name>
</gene>
<reference evidence="1" key="1">
    <citation type="submission" date="2018-05" db="EMBL/GenBank/DDBJ databases">
        <authorList>
            <person name="Lanie J.A."/>
            <person name="Ng W.-L."/>
            <person name="Kazmierczak K.M."/>
            <person name="Andrzejewski T.M."/>
            <person name="Davidsen T.M."/>
            <person name="Wayne K.J."/>
            <person name="Tettelin H."/>
            <person name="Glass J.I."/>
            <person name="Rusch D."/>
            <person name="Podicherti R."/>
            <person name="Tsui H.-C.T."/>
            <person name="Winkler M.E."/>
        </authorList>
    </citation>
    <scope>NUCLEOTIDE SEQUENCE</scope>
</reference>